<evidence type="ECO:0000313" key="2">
    <source>
        <dbReference type="Proteomes" id="UP001408356"/>
    </source>
</evidence>
<reference evidence="1 2" key="1">
    <citation type="journal article" date="2024" name="J. Plant Pathol.">
        <title>Sequence and assembly of the genome of Seiridium unicorne, isolate CBS 538.82, causal agent of cypress canker disease.</title>
        <authorList>
            <person name="Scali E."/>
            <person name="Rocca G.D."/>
            <person name="Danti R."/>
            <person name="Garbelotto M."/>
            <person name="Barberini S."/>
            <person name="Baroncelli R."/>
            <person name="Emiliani G."/>
        </authorList>
    </citation>
    <scope>NUCLEOTIDE SEQUENCE [LARGE SCALE GENOMIC DNA]</scope>
    <source>
        <strain evidence="1 2">BM-138-508</strain>
    </source>
</reference>
<evidence type="ECO:0000313" key="1">
    <source>
        <dbReference type="EMBL" id="KAK9417749.1"/>
    </source>
</evidence>
<sequence>MAGWDVPASLSFLRNGILRFPPSPPSPRRIRHPRTRVSGLSYTAFAALPGCPRGDSDETGRCVGLGFGWADGDPWTGLAGWQLSLNANVSVTSILAGFGV</sequence>
<keyword evidence="2" id="KW-1185">Reference proteome</keyword>
<accession>A0ABR2UTT6</accession>
<comment type="caution">
    <text evidence="1">The sequence shown here is derived from an EMBL/GenBank/DDBJ whole genome shotgun (WGS) entry which is preliminary data.</text>
</comment>
<protein>
    <submittedName>
        <fullName evidence="1">Uncharacterized protein</fullName>
    </submittedName>
</protein>
<dbReference type="Proteomes" id="UP001408356">
    <property type="component" value="Unassembled WGS sequence"/>
</dbReference>
<dbReference type="EMBL" id="JARVKF010000396">
    <property type="protein sequence ID" value="KAK9417749.1"/>
    <property type="molecule type" value="Genomic_DNA"/>
</dbReference>
<name>A0ABR2UTT6_9PEZI</name>
<gene>
    <name evidence="1" type="ORF">SUNI508_01506</name>
</gene>
<organism evidence="1 2">
    <name type="scientific">Seiridium unicorne</name>
    <dbReference type="NCBI Taxonomy" id="138068"/>
    <lineage>
        <taxon>Eukaryota</taxon>
        <taxon>Fungi</taxon>
        <taxon>Dikarya</taxon>
        <taxon>Ascomycota</taxon>
        <taxon>Pezizomycotina</taxon>
        <taxon>Sordariomycetes</taxon>
        <taxon>Xylariomycetidae</taxon>
        <taxon>Amphisphaeriales</taxon>
        <taxon>Sporocadaceae</taxon>
        <taxon>Seiridium</taxon>
    </lineage>
</organism>
<proteinExistence type="predicted"/>